<keyword evidence="1 3" id="KW-0853">WD repeat</keyword>
<feature type="repeat" description="WD" evidence="3">
    <location>
        <begin position="302"/>
        <end position="337"/>
    </location>
</feature>
<feature type="repeat" description="WD" evidence="3">
    <location>
        <begin position="116"/>
        <end position="157"/>
    </location>
</feature>
<name>A0A0K6GFK4_9AGAM</name>
<feature type="repeat" description="WD" evidence="3">
    <location>
        <begin position="497"/>
        <end position="521"/>
    </location>
</feature>
<feature type="repeat" description="WD" evidence="3">
    <location>
        <begin position="188"/>
        <end position="229"/>
    </location>
</feature>
<dbReference type="PRINTS" id="PR00320">
    <property type="entry name" value="GPROTEINBRPT"/>
</dbReference>
<evidence type="ECO:0000256" key="2">
    <source>
        <dbReference type="ARBA" id="ARBA00022737"/>
    </source>
</evidence>
<dbReference type="PROSITE" id="PS50294">
    <property type="entry name" value="WD_REPEATS_REGION"/>
    <property type="match status" value="6"/>
</dbReference>
<dbReference type="Pfam" id="PF00400">
    <property type="entry name" value="WD40"/>
    <property type="match status" value="8"/>
</dbReference>
<evidence type="ECO:0000256" key="1">
    <source>
        <dbReference type="ARBA" id="ARBA00022574"/>
    </source>
</evidence>
<keyword evidence="2" id="KW-0677">Repeat</keyword>
<dbReference type="InterPro" id="IPR015943">
    <property type="entry name" value="WD40/YVTN_repeat-like_dom_sf"/>
</dbReference>
<organism evidence="4 5">
    <name type="scientific">Rhizoctonia solani</name>
    <dbReference type="NCBI Taxonomy" id="456999"/>
    <lineage>
        <taxon>Eukaryota</taxon>
        <taxon>Fungi</taxon>
        <taxon>Dikarya</taxon>
        <taxon>Basidiomycota</taxon>
        <taxon>Agaricomycotina</taxon>
        <taxon>Agaricomycetes</taxon>
        <taxon>Cantharellales</taxon>
        <taxon>Ceratobasidiaceae</taxon>
        <taxon>Rhizoctonia</taxon>
    </lineage>
</organism>
<evidence type="ECO:0000256" key="3">
    <source>
        <dbReference type="PROSITE-ProRule" id="PRU00221"/>
    </source>
</evidence>
<dbReference type="PANTHER" id="PTHR19848">
    <property type="entry name" value="WD40 REPEAT PROTEIN"/>
    <property type="match status" value="1"/>
</dbReference>
<dbReference type="InterPro" id="IPR011047">
    <property type="entry name" value="Quinoprotein_ADH-like_sf"/>
</dbReference>
<dbReference type="PROSITE" id="PS00678">
    <property type="entry name" value="WD_REPEATS_1"/>
    <property type="match status" value="5"/>
</dbReference>
<reference evidence="4 5" key="1">
    <citation type="submission" date="2015-07" db="EMBL/GenBank/DDBJ databases">
        <authorList>
            <person name="Noorani M."/>
        </authorList>
    </citation>
    <scope>NUCLEOTIDE SEQUENCE [LARGE SCALE GENOMIC DNA]</scope>
    <source>
        <strain evidence="4">BBA 69670</strain>
    </source>
</reference>
<dbReference type="SMART" id="SM00320">
    <property type="entry name" value="WD40"/>
    <property type="match status" value="11"/>
</dbReference>
<protein>
    <submittedName>
        <fullName evidence="4">Vegetative incompatibility protein HET-E-1 [Podospora anserina]</fullName>
    </submittedName>
</protein>
<dbReference type="Proteomes" id="UP000044841">
    <property type="component" value="Unassembled WGS sequence"/>
</dbReference>
<gene>
    <name evidence="4" type="ORF">RSOLAG22IIIB_12731</name>
</gene>
<dbReference type="AlphaFoldDB" id="A0A0K6GFK4"/>
<dbReference type="PROSITE" id="PS50082">
    <property type="entry name" value="WD_REPEATS_2"/>
    <property type="match status" value="7"/>
</dbReference>
<dbReference type="InterPro" id="IPR020472">
    <property type="entry name" value="WD40_PAC1"/>
</dbReference>
<dbReference type="SUPFAM" id="SSF50978">
    <property type="entry name" value="WD40 repeat-like"/>
    <property type="match status" value="1"/>
</dbReference>
<proteinExistence type="predicted"/>
<keyword evidence="5" id="KW-1185">Reference proteome</keyword>
<sequence length="706" mass="76666">MKNAQDEIQKKNSDARNFVTWYAANPCSSSTPHIYISALAFCAKSNWVYQHYRKRIQGLANISITQQDDDLLAVWSATLAIYSIAISPGGDLIAAGTENGNIHVYDTHTGVIIVALQGHAADVNSVSFSPDGMLVASGSDDKTAIIWNTHTGNIATGTLHGKRIVSGSGDRTVIVWDTYSGDIVFGPLQGHSSPVYSVVFSPDARLIASGSHDRTVRLWDASTGAAAAKPPRGHTRSVNRVAFSPDGIQVASCSNDKTIRIWDVQTRASVRNPFKGHKGGGSIDRTVTVWDTRTGSMHPGSLHRHADWVRSVLFSPDGTRIVSCSSDRTIRIWDVRTSGKDLARNTGSQIFVGPLAFSPDPNHFVSSSPSGAFVVSELHTGTTISYTFEDKPDPKSIDSIALSSRGLYLAASINNFTVRVWDVLTGAMITQPLKALLWLRRFDDYSVECPVRSLVYSPDGARIAPGAADGTIRVWDSVTGVLVHALSGRKDSVAAESIAFSHDGKYIVSGSSDGSIRKWDLGDKFFNEPVILEQTSRVNYVGVSPDSTQVIAASYNTIYILDAQTTNILSELSVTRHERFCWVGFSPGGSEIISVSNPVKVGLEELPVDSLPKDANTIRIWRAGAQLDLESSSSYIPCWSSEPDGRILSPQGFVIWVPPDLLQYLSLESKSPYFNSFIISADGIIDIGHKDLCIGDRWAECYIHEG</sequence>
<dbReference type="InterPro" id="IPR019775">
    <property type="entry name" value="WD40_repeat_CS"/>
</dbReference>
<dbReference type="InterPro" id="IPR036322">
    <property type="entry name" value="WD40_repeat_dom_sf"/>
</dbReference>
<dbReference type="CDD" id="cd00200">
    <property type="entry name" value="WD40"/>
    <property type="match status" value="1"/>
</dbReference>
<dbReference type="PANTHER" id="PTHR19848:SF8">
    <property type="entry name" value="F-BOX AND WD REPEAT DOMAIN CONTAINING 7"/>
    <property type="match status" value="1"/>
</dbReference>
<evidence type="ECO:0000313" key="5">
    <source>
        <dbReference type="Proteomes" id="UP000044841"/>
    </source>
</evidence>
<dbReference type="Gene3D" id="2.130.10.10">
    <property type="entry name" value="YVTN repeat-like/Quinoprotein amine dehydrogenase"/>
    <property type="match status" value="5"/>
</dbReference>
<dbReference type="EMBL" id="CYGV01001841">
    <property type="protein sequence ID" value="CUA77393.1"/>
    <property type="molecule type" value="Genomic_DNA"/>
</dbReference>
<accession>A0A0K6GFK4</accession>
<feature type="repeat" description="WD" evidence="3">
    <location>
        <begin position="231"/>
        <end position="272"/>
    </location>
</feature>
<feature type="repeat" description="WD" evidence="3">
    <location>
        <begin position="161"/>
        <end position="186"/>
    </location>
</feature>
<dbReference type="SUPFAM" id="SSF50998">
    <property type="entry name" value="Quinoprotein alcohol dehydrogenase-like"/>
    <property type="match status" value="1"/>
</dbReference>
<feature type="repeat" description="WD" evidence="3">
    <location>
        <begin position="451"/>
        <end position="485"/>
    </location>
</feature>
<evidence type="ECO:0000313" key="4">
    <source>
        <dbReference type="EMBL" id="CUA77393.1"/>
    </source>
</evidence>
<dbReference type="InterPro" id="IPR001680">
    <property type="entry name" value="WD40_rpt"/>
</dbReference>